<protein>
    <submittedName>
        <fullName evidence="2">Uncharacterized protein</fullName>
    </submittedName>
</protein>
<evidence type="ECO:0000313" key="2">
    <source>
        <dbReference type="EnsemblPlants" id="OPUNC03G22440.1"/>
    </source>
</evidence>
<proteinExistence type="predicted"/>
<organism evidence="2">
    <name type="scientific">Oryza punctata</name>
    <name type="common">Red rice</name>
    <dbReference type="NCBI Taxonomy" id="4537"/>
    <lineage>
        <taxon>Eukaryota</taxon>
        <taxon>Viridiplantae</taxon>
        <taxon>Streptophyta</taxon>
        <taxon>Embryophyta</taxon>
        <taxon>Tracheophyta</taxon>
        <taxon>Spermatophyta</taxon>
        <taxon>Magnoliopsida</taxon>
        <taxon>Liliopsida</taxon>
        <taxon>Poales</taxon>
        <taxon>Poaceae</taxon>
        <taxon>BOP clade</taxon>
        <taxon>Oryzoideae</taxon>
        <taxon>Oryzeae</taxon>
        <taxon>Oryzinae</taxon>
        <taxon>Oryza</taxon>
    </lineage>
</organism>
<dbReference type="Proteomes" id="UP000026962">
    <property type="component" value="Chromosome 3"/>
</dbReference>
<evidence type="ECO:0000313" key="3">
    <source>
        <dbReference type="Proteomes" id="UP000026962"/>
    </source>
</evidence>
<dbReference type="EnsemblPlants" id="OPUNC03G22440.1">
    <property type="protein sequence ID" value="OPUNC03G22440.1"/>
    <property type="gene ID" value="OPUNC03G22440"/>
</dbReference>
<reference evidence="2" key="2">
    <citation type="submission" date="2018-05" db="EMBL/GenBank/DDBJ databases">
        <title>OpunRS2 (Oryza punctata Reference Sequence Version 2).</title>
        <authorList>
            <person name="Zhang J."/>
            <person name="Kudrna D."/>
            <person name="Lee S."/>
            <person name="Talag J."/>
            <person name="Welchert J."/>
            <person name="Wing R.A."/>
        </authorList>
    </citation>
    <scope>NUCLEOTIDE SEQUENCE [LARGE SCALE GENOMIC DNA]</scope>
</reference>
<evidence type="ECO:0000256" key="1">
    <source>
        <dbReference type="SAM" id="MobiDB-lite"/>
    </source>
</evidence>
<sequence>MESNGLRNKRYGFLKFGEFLELMGGNILGNILSGVQLPGQRGDQRGREGCGVHSFNSSLSFPLSPLSSLSLSLSASSLLFFSHGDRERGGGTAHGGGVVAAGWCAARAAPAVGGGGWPGGGGGGRQRGGGWARWWRPMTRLLGGGDGAAAHGKGGTGGGWQRSRRAERRKGGKGLGRGGGKGEKASIPSAQTELRGFGDFAPGGEKWSGEVTEDLPSGYGAPFTAAVRLVR</sequence>
<reference evidence="2" key="1">
    <citation type="submission" date="2015-04" db="UniProtKB">
        <authorList>
            <consortium name="EnsemblPlants"/>
        </authorList>
    </citation>
    <scope>IDENTIFICATION</scope>
</reference>
<dbReference type="HOGENOM" id="CLU_1201494_0_0_1"/>
<keyword evidence="3" id="KW-1185">Reference proteome</keyword>
<dbReference type="Gramene" id="OPUNC03G22440.1">
    <property type="protein sequence ID" value="OPUNC03G22440.1"/>
    <property type="gene ID" value="OPUNC03G22440"/>
</dbReference>
<dbReference type="AlphaFoldDB" id="A0A0E0KFU5"/>
<feature type="compositionally biased region" description="Basic residues" evidence="1">
    <location>
        <begin position="162"/>
        <end position="172"/>
    </location>
</feature>
<feature type="region of interest" description="Disordered" evidence="1">
    <location>
        <begin position="146"/>
        <end position="220"/>
    </location>
</feature>
<name>A0A0E0KFU5_ORYPU</name>
<feature type="compositionally biased region" description="Gly residues" evidence="1">
    <location>
        <begin position="146"/>
        <end position="160"/>
    </location>
</feature>
<accession>A0A0E0KFU5</accession>